<evidence type="ECO:0000256" key="2">
    <source>
        <dbReference type="SAM" id="Phobius"/>
    </source>
</evidence>
<feature type="transmembrane region" description="Helical" evidence="2">
    <location>
        <begin position="75"/>
        <end position="100"/>
    </location>
</feature>
<dbReference type="EMBL" id="JAGIOD010000001">
    <property type="protein sequence ID" value="MBP2380702.1"/>
    <property type="molecule type" value="Genomic_DNA"/>
</dbReference>
<name>A0ABS4WWY0_9MICO</name>
<evidence type="ECO:0000313" key="4">
    <source>
        <dbReference type="Proteomes" id="UP001519290"/>
    </source>
</evidence>
<proteinExistence type="predicted"/>
<accession>A0ABS4WWY0</accession>
<keyword evidence="2" id="KW-1133">Transmembrane helix</keyword>
<feature type="compositionally biased region" description="Low complexity" evidence="1">
    <location>
        <begin position="8"/>
        <end position="18"/>
    </location>
</feature>
<evidence type="ECO:0000256" key="1">
    <source>
        <dbReference type="SAM" id="MobiDB-lite"/>
    </source>
</evidence>
<keyword evidence="2" id="KW-0472">Membrane</keyword>
<dbReference type="RefSeq" id="WP_209899035.1">
    <property type="nucleotide sequence ID" value="NZ_BAAAJW010000014.1"/>
</dbReference>
<sequence length="113" mass="11517">MTENLQNTAASAPTATPSEGRAAARVAEPLNVLDKVGMGILSLLGLSGLWMMLAPFLVGFQNRGADWTASTTNDFVVGLVLAVLSLAAVVTVLGGGLAAVARTAQQRAAHEDA</sequence>
<protein>
    <submittedName>
        <fullName evidence="3">Cytochrome c biogenesis protein CcdA</fullName>
    </submittedName>
</protein>
<dbReference type="Proteomes" id="UP001519290">
    <property type="component" value="Unassembled WGS sequence"/>
</dbReference>
<keyword evidence="2" id="KW-0812">Transmembrane</keyword>
<organism evidence="3 4">
    <name type="scientific">Brachybacterium sacelli</name>
    <dbReference type="NCBI Taxonomy" id="173364"/>
    <lineage>
        <taxon>Bacteria</taxon>
        <taxon>Bacillati</taxon>
        <taxon>Actinomycetota</taxon>
        <taxon>Actinomycetes</taxon>
        <taxon>Micrococcales</taxon>
        <taxon>Dermabacteraceae</taxon>
        <taxon>Brachybacterium</taxon>
    </lineage>
</organism>
<feature type="transmembrane region" description="Helical" evidence="2">
    <location>
        <begin position="40"/>
        <end position="60"/>
    </location>
</feature>
<comment type="caution">
    <text evidence="3">The sequence shown here is derived from an EMBL/GenBank/DDBJ whole genome shotgun (WGS) entry which is preliminary data.</text>
</comment>
<reference evidence="3 4" key="1">
    <citation type="submission" date="2021-03" db="EMBL/GenBank/DDBJ databases">
        <title>Sequencing the genomes of 1000 actinobacteria strains.</title>
        <authorList>
            <person name="Klenk H.-P."/>
        </authorList>
    </citation>
    <scope>NUCLEOTIDE SEQUENCE [LARGE SCALE GENOMIC DNA]</scope>
    <source>
        <strain evidence="3 4">DSM 14566</strain>
    </source>
</reference>
<gene>
    <name evidence="3" type="ORF">JOF43_000659</name>
</gene>
<feature type="region of interest" description="Disordered" evidence="1">
    <location>
        <begin position="1"/>
        <end position="22"/>
    </location>
</feature>
<evidence type="ECO:0000313" key="3">
    <source>
        <dbReference type="EMBL" id="MBP2380702.1"/>
    </source>
</evidence>
<keyword evidence="4" id="KW-1185">Reference proteome</keyword>